<keyword evidence="2" id="KW-0472">Membrane</keyword>
<proteinExistence type="predicted"/>
<dbReference type="AlphaFoldDB" id="B6IKF9"/>
<keyword evidence="2" id="KW-0812">Transmembrane</keyword>
<name>B6IKF9_CAEBR</name>
<keyword evidence="2" id="KW-1133">Transmembrane helix</keyword>
<feature type="transmembrane region" description="Helical" evidence="2">
    <location>
        <begin position="436"/>
        <end position="460"/>
    </location>
</feature>
<evidence type="ECO:0000313" key="5">
    <source>
        <dbReference type="WormBase" id="CBG27589"/>
    </source>
</evidence>
<dbReference type="InParanoid" id="B6IKF9"/>
<keyword evidence="4" id="KW-1185">Reference proteome</keyword>
<dbReference type="KEGG" id="cbr:CBG_27589"/>
<organism evidence="3 4">
    <name type="scientific">Caenorhabditis briggsae</name>
    <dbReference type="NCBI Taxonomy" id="6238"/>
    <lineage>
        <taxon>Eukaryota</taxon>
        <taxon>Metazoa</taxon>
        <taxon>Ecdysozoa</taxon>
        <taxon>Nematoda</taxon>
        <taxon>Chromadorea</taxon>
        <taxon>Rhabditida</taxon>
        <taxon>Rhabditina</taxon>
        <taxon>Rhabditomorpha</taxon>
        <taxon>Rhabditoidea</taxon>
        <taxon>Rhabditidae</taxon>
        <taxon>Peloderinae</taxon>
        <taxon>Caenorhabditis</taxon>
    </lineage>
</organism>
<dbReference type="WormBase" id="CBG27589">
    <property type="protein sequence ID" value="CBP45649"/>
    <property type="gene ID" value="WBGene00089003"/>
</dbReference>
<dbReference type="RefSeq" id="XP_045099948.1">
    <property type="nucleotide sequence ID" value="XM_045239307.1"/>
</dbReference>
<reference evidence="3 4" key="1">
    <citation type="journal article" date="2003" name="PLoS Biol.">
        <title>The genome sequence of Caenorhabditis briggsae: a platform for comparative genomics.</title>
        <authorList>
            <person name="Stein L.D."/>
            <person name="Bao Z."/>
            <person name="Blasiar D."/>
            <person name="Blumenthal T."/>
            <person name="Brent M.R."/>
            <person name="Chen N."/>
            <person name="Chinwalla A."/>
            <person name="Clarke L."/>
            <person name="Clee C."/>
            <person name="Coghlan A."/>
            <person name="Coulson A."/>
            <person name="D'Eustachio P."/>
            <person name="Fitch D.H."/>
            <person name="Fulton L.A."/>
            <person name="Fulton R.E."/>
            <person name="Griffiths-Jones S."/>
            <person name="Harris T.W."/>
            <person name="Hillier L.W."/>
            <person name="Kamath R."/>
            <person name="Kuwabara P.E."/>
            <person name="Mardis E.R."/>
            <person name="Marra M.A."/>
            <person name="Miner T.L."/>
            <person name="Minx P."/>
            <person name="Mullikin J.C."/>
            <person name="Plumb R.W."/>
            <person name="Rogers J."/>
            <person name="Schein J.E."/>
            <person name="Sohrmann M."/>
            <person name="Spieth J."/>
            <person name="Stajich J.E."/>
            <person name="Wei C."/>
            <person name="Willey D."/>
            <person name="Wilson R.K."/>
            <person name="Durbin R."/>
            <person name="Waterston R.H."/>
        </authorList>
    </citation>
    <scope>NUCLEOTIDE SEQUENCE [LARGE SCALE GENOMIC DNA]</scope>
    <source>
        <strain evidence="3 4">AF16</strain>
    </source>
</reference>
<protein>
    <submittedName>
        <fullName evidence="3">Protein CBG27589</fullName>
    </submittedName>
</protein>
<evidence type="ECO:0000313" key="4">
    <source>
        <dbReference type="Proteomes" id="UP000008549"/>
    </source>
</evidence>
<dbReference type="HOGENOM" id="CLU_586944_0_0_1"/>
<evidence type="ECO:0000256" key="1">
    <source>
        <dbReference type="SAM" id="MobiDB-lite"/>
    </source>
</evidence>
<feature type="region of interest" description="Disordered" evidence="1">
    <location>
        <begin position="137"/>
        <end position="170"/>
    </location>
</feature>
<dbReference type="EMBL" id="HE601483">
    <property type="protein sequence ID" value="CAS00389.1"/>
    <property type="molecule type" value="Genomic_DNA"/>
</dbReference>
<reference evidence="3 4" key="2">
    <citation type="journal article" date="2011" name="PLoS Genet.">
        <title>Caenorhabditis briggsae recombinant inbred line genotypes reveal inter-strain incompatibility and the evolution of recombination.</title>
        <authorList>
            <person name="Ross J.A."/>
            <person name="Koboldt D.C."/>
            <person name="Staisch J.E."/>
            <person name="Chamberlin H.M."/>
            <person name="Gupta B.P."/>
            <person name="Miller R.D."/>
            <person name="Baird S.E."/>
            <person name="Haag E.S."/>
        </authorList>
    </citation>
    <scope>NUCLEOTIDE SEQUENCE [LARGE SCALE GENOMIC DNA]</scope>
    <source>
        <strain evidence="3 4">AF16</strain>
    </source>
</reference>
<accession>B6IKF9</accession>
<dbReference type="GeneID" id="68919039"/>
<evidence type="ECO:0000313" key="3">
    <source>
        <dbReference type="EMBL" id="CAS00389.1"/>
    </source>
</evidence>
<dbReference type="CTD" id="68919039"/>
<sequence>MARRLRPRSGAANAPAPKRVCFDSSQPLIRRLEPTPDAYQPRRRTAEQALLEENALKNFILPFLGPSSGDRRYSLRNSGFQATERQVDVVTRAEGHVKAQATGGAAQPTGLTQQVELGIGEALSSVPSSRDIRHALRNSGFEATGKPAAGVPRAEDRDKAQATGRTAQPTRQIQKVGLGLGGAPSSGPSSIELHYALRNAGIQATGVALAEAPKAPEPKIAEQMEADDQEVQETGQIAQSAGPEARLARPIQATGLRPAPSVQRPILVHHRNYRDLVARRIALDVAHFNNVNKEFGKHFTRFRHLEMYEWINLLSNEARAYLDKKHREDVMPILRANGISMEEASEFVKRRSEMYEEIENDYIGSVFQRHRRESPADNKLLQLMIDDCDTEEEFVQKTIHVVLPHSLKTAHHQMFINLTMHPLLVRQLHLRLHFPMFLVIIGLDNSFNVLLCLVTVRFYISAFVYH</sequence>
<evidence type="ECO:0000256" key="2">
    <source>
        <dbReference type="SAM" id="Phobius"/>
    </source>
</evidence>
<gene>
    <name evidence="3 5" type="ORF">CBG27589</name>
    <name evidence="3" type="ORF">CBG_27589</name>
</gene>
<dbReference type="Proteomes" id="UP000008549">
    <property type="component" value="Unassembled WGS sequence"/>
</dbReference>